<keyword evidence="2" id="KW-1185">Reference proteome</keyword>
<reference evidence="1" key="1">
    <citation type="submission" date="2019-11" db="EMBL/GenBank/DDBJ databases">
        <title>Nori genome reveals adaptations in red seaweeds to the harsh intertidal environment.</title>
        <authorList>
            <person name="Wang D."/>
            <person name="Mao Y."/>
        </authorList>
    </citation>
    <scope>NUCLEOTIDE SEQUENCE</scope>
    <source>
        <tissue evidence="1">Gametophyte</tissue>
    </source>
</reference>
<proteinExistence type="predicted"/>
<evidence type="ECO:0000313" key="2">
    <source>
        <dbReference type="Proteomes" id="UP000798662"/>
    </source>
</evidence>
<dbReference type="EMBL" id="CM020618">
    <property type="protein sequence ID" value="KAK1860541.1"/>
    <property type="molecule type" value="Genomic_DNA"/>
</dbReference>
<dbReference type="Proteomes" id="UP000798662">
    <property type="component" value="Chromosome 1"/>
</dbReference>
<comment type="caution">
    <text evidence="1">The sequence shown here is derived from an EMBL/GenBank/DDBJ whole genome shotgun (WGS) entry which is preliminary data.</text>
</comment>
<gene>
    <name evidence="1" type="ORF">I4F81_003129</name>
</gene>
<name>A0ACC3BSW4_PYRYE</name>
<organism evidence="1 2">
    <name type="scientific">Pyropia yezoensis</name>
    <name type="common">Susabi-nori</name>
    <name type="synonym">Porphyra yezoensis</name>
    <dbReference type="NCBI Taxonomy" id="2788"/>
    <lineage>
        <taxon>Eukaryota</taxon>
        <taxon>Rhodophyta</taxon>
        <taxon>Bangiophyceae</taxon>
        <taxon>Bangiales</taxon>
        <taxon>Bangiaceae</taxon>
        <taxon>Pyropia</taxon>
    </lineage>
</organism>
<protein>
    <submittedName>
        <fullName evidence="1">Uncharacterized protein</fullName>
    </submittedName>
</protein>
<sequence length="594" mass="57557">MVAKKVVVAVLGCDIAAVVAVTILLDGAPVIVVVAERIVASEEGVGMVVTVVMSVDAAVAVIQTEPAVAAERVVATYVGEGGALVIISADVVTVAAMAGKWAIVTAALGTAAMARVGGAPMESSELSDYLSAKAQGMKKVDQAGRWLADAMGPLKLINNQPGELNGVLAAKMLNPMSLEWSWLCRSLRLRTRAFLEVSAGALVPNFTPADAAAVQAAVIEQLDATTPTLSTRGAWSAMCRKTACTPDGDSAGGTYEVFFTLEADPGSGSEESSGEVLELVDDVESMFPSDAGGVDGAAGSGSLPRGTNESSATEEGGSGSSPGGGSTASDLAAGADVASPAAGDLSVQGLGAGGDGGGSTGGGDNGGPAAGGLFEAGPAAAPGGDGSTAGGDNGGLAVCGLSEGSPTAGGGTGGRTAGGDTGGPAAAGVSASGPIACGGGGDGGSGGGSMEGGARGGSTAARAGGASTAERAGVGGSSEGGATLAAAAPGGAVSPDDTPAPVPPGPTSEGLHALLMEAARSTNKDLGLGPERRAEVETITQSPPSSFFFNCSFYTDMDLDTADSEDMTSQTDSFITAVYRARPRVAPSVRRVRQ</sequence>
<accession>A0ACC3BSW4</accession>
<evidence type="ECO:0000313" key="1">
    <source>
        <dbReference type="EMBL" id="KAK1860541.1"/>
    </source>
</evidence>